<sequence>MNIYSDLYYKIDLYRKNFENLLCYLDKEHDLSVKYDIARFASEYFTEFCTGYFTSTKLEQFFLEYAKTIKIDIDNIGYQRKSVIHIMSQAYHTGGHTRVVERWIENAEEGERHSVLFTSQNSREFKVLAENIAKTGGEYILFGDIPLIDKVQEIRKICMQYEYVILHTHMDDPIPILAFGVKEFSRPVLLYNHASHRPWIGKCIADLVIDLKKDDPVTNIYRSIHKVFNLGVPSKPISLNHSSKDGVRKTLGIPLDKKIIVTSGGESRYKTICSESFIKYLEAILDEDTLCYVIGISSKSNEWQDLASRSNSKVKLLGFIDFDKGYTKYLQAADLYLDSYPLCGGTACIDAISFGAPVLTLNCPYPQFDYLAKTSGFCLTSSDFIYKAKKALNDQSYAKKLLSEQTVSLIQNQSPEAWRKKIQDLYRIAPKQHMVQDLSNEIDYAQSNDLCVLCNAVYVSRFLQESRPYQITKESLSRFKDLGVNYKSQGIPYILEVKSFKKHGFKARVIKLFGIEIYTKKKVYID</sequence>
<dbReference type="SUPFAM" id="SSF53756">
    <property type="entry name" value="UDP-Glycosyltransferase/glycogen phosphorylase"/>
    <property type="match status" value="1"/>
</dbReference>
<protein>
    <recommendedName>
        <fullName evidence="3">Glycosyl transferases group 1</fullName>
    </recommendedName>
</protein>
<dbReference type="AlphaFoldDB" id="A0A2X0V4J7"/>
<gene>
    <name evidence="1" type="ORF">NCTC13093_00199</name>
</gene>
<keyword evidence="2" id="KW-1185">Reference proteome</keyword>
<accession>A0A2X0V4J7</accession>
<dbReference type="Proteomes" id="UP000250086">
    <property type="component" value="Unassembled WGS sequence"/>
</dbReference>
<name>A0A2X0V4J7_9GAMM</name>
<dbReference type="EMBL" id="UAPV01000001">
    <property type="protein sequence ID" value="SPT68853.1"/>
    <property type="molecule type" value="Genomic_DNA"/>
</dbReference>
<evidence type="ECO:0008006" key="3">
    <source>
        <dbReference type="Google" id="ProtNLM"/>
    </source>
</evidence>
<evidence type="ECO:0000313" key="2">
    <source>
        <dbReference type="Proteomes" id="UP000250086"/>
    </source>
</evidence>
<proteinExistence type="predicted"/>
<dbReference type="Gene3D" id="3.40.50.2000">
    <property type="entry name" value="Glycogen Phosphorylase B"/>
    <property type="match status" value="1"/>
</dbReference>
<reference evidence="1 2" key="1">
    <citation type="submission" date="2018-06" db="EMBL/GenBank/DDBJ databases">
        <authorList>
            <consortium name="Pathogen Informatics"/>
            <person name="Doyle S."/>
        </authorList>
    </citation>
    <scope>NUCLEOTIDE SEQUENCE [LARGE SCALE GENOMIC DNA]</scope>
    <source>
        <strain evidence="1 2">NCTC13093</strain>
    </source>
</reference>
<dbReference type="RefSeq" id="WP_113743068.1">
    <property type="nucleotide sequence ID" value="NZ_UAPV01000001.1"/>
</dbReference>
<organism evidence="1 2">
    <name type="scientific">Anaerobiospirillum thomasii</name>
    <dbReference type="NCBI Taxonomy" id="179995"/>
    <lineage>
        <taxon>Bacteria</taxon>
        <taxon>Pseudomonadati</taxon>
        <taxon>Pseudomonadota</taxon>
        <taxon>Gammaproteobacteria</taxon>
        <taxon>Aeromonadales</taxon>
        <taxon>Succinivibrionaceae</taxon>
        <taxon>Anaerobiospirillum</taxon>
    </lineage>
</organism>
<evidence type="ECO:0000313" key="1">
    <source>
        <dbReference type="EMBL" id="SPT68853.1"/>
    </source>
</evidence>